<name>A0ABQ5T4R3_9CAUL</name>
<feature type="region of interest" description="Disordered" evidence="1">
    <location>
        <begin position="177"/>
        <end position="207"/>
    </location>
</feature>
<comment type="caution">
    <text evidence="3">The sequence shown here is derived from an EMBL/GenBank/DDBJ whole genome shotgun (WGS) entry which is preliminary data.</text>
</comment>
<feature type="region of interest" description="Disordered" evidence="1">
    <location>
        <begin position="47"/>
        <end position="100"/>
    </location>
</feature>
<evidence type="ECO:0000313" key="4">
    <source>
        <dbReference type="Proteomes" id="UP001143509"/>
    </source>
</evidence>
<organism evidence="3 4">
    <name type="scientific">Brevundimonas intermedia</name>
    <dbReference type="NCBI Taxonomy" id="74315"/>
    <lineage>
        <taxon>Bacteria</taxon>
        <taxon>Pseudomonadati</taxon>
        <taxon>Pseudomonadota</taxon>
        <taxon>Alphaproteobacteria</taxon>
        <taxon>Caulobacterales</taxon>
        <taxon>Caulobacteraceae</taxon>
        <taxon>Brevundimonas</taxon>
    </lineage>
</organism>
<feature type="region of interest" description="Disordered" evidence="1">
    <location>
        <begin position="112"/>
        <end position="135"/>
    </location>
</feature>
<feature type="chain" id="PRO_5046299388" evidence="2">
    <location>
        <begin position="24"/>
        <end position="294"/>
    </location>
</feature>
<evidence type="ECO:0000256" key="2">
    <source>
        <dbReference type="SAM" id="SignalP"/>
    </source>
</evidence>
<keyword evidence="2" id="KW-0732">Signal</keyword>
<feature type="compositionally biased region" description="Low complexity" evidence="1">
    <location>
        <begin position="122"/>
        <end position="135"/>
    </location>
</feature>
<accession>A0ABQ5T4R3</accession>
<reference evidence="3" key="1">
    <citation type="journal article" date="2014" name="Int. J. Syst. Evol. Microbiol.">
        <title>Complete genome of a new Firmicutes species belonging to the dominant human colonic microbiota ('Ruminococcus bicirculans') reveals two chromosomes and a selective capacity to utilize plant glucans.</title>
        <authorList>
            <consortium name="NISC Comparative Sequencing Program"/>
            <person name="Wegmann U."/>
            <person name="Louis P."/>
            <person name="Goesmann A."/>
            <person name="Henrissat B."/>
            <person name="Duncan S.H."/>
            <person name="Flint H.J."/>
        </authorList>
    </citation>
    <scope>NUCLEOTIDE SEQUENCE</scope>
    <source>
        <strain evidence="3">VKM B-1499</strain>
    </source>
</reference>
<dbReference type="EMBL" id="BSFD01000001">
    <property type="protein sequence ID" value="GLK47318.1"/>
    <property type="molecule type" value="Genomic_DNA"/>
</dbReference>
<keyword evidence="4" id="KW-1185">Reference proteome</keyword>
<evidence type="ECO:0000313" key="3">
    <source>
        <dbReference type="EMBL" id="GLK47318.1"/>
    </source>
</evidence>
<feature type="region of interest" description="Disordered" evidence="1">
    <location>
        <begin position="260"/>
        <end position="294"/>
    </location>
</feature>
<protein>
    <submittedName>
        <fullName evidence="3">Uncharacterized protein</fullName>
    </submittedName>
</protein>
<dbReference type="Proteomes" id="UP001143509">
    <property type="component" value="Unassembled WGS sequence"/>
</dbReference>
<evidence type="ECO:0000256" key="1">
    <source>
        <dbReference type="SAM" id="MobiDB-lite"/>
    </source>
</evidence>
<proteinExistence type="predicted"/>
<dbReference type="RefSeq" id="WP_271163699.1">
    <property type="nucleotide sequence ID" value="NZ_BSFD01000001.1"/>
</dbReference>
<sequence>MRRALILSSVLVAASATSGAAMAQAQGQTQTTADGLRYLSWPGKVRTGQAAAPRAAAPSPTPVGRSIPLPRIATPAPAVSPTRRGLTPASDWTTPPAAASSATLQPYIPSREPAAHVPTPPVHAQTAAASSPAPSALPEQVLVEAQGQAEAASVAAVFDPMAPRRDAPIFRLQAQPEAQPPVEAPLPASEKSGASPAPAPQPRPQNGAQPEIVQAVLSSGPVLGARFYSVHRQAGRKPDPIAPAQPIYLDALPVEMIQTPSSADLARPDGPPALLRNSDGTVRAAPQTTEDDLP</sequence>
<reference evidence="3" key="2">
    <citation type="submission" date="2023-01" db="EMBL/GenBank/DDBJ databases">
        <authorList>
            <person name="Sun Q."/>
            <person name="Evtushenko L."/>
        </authorList>
    </citation>
    <scope>NUCLEOTIDE SEQUENCE</scope>
    <source>
        <strain evidence="3">VKM B-1499</strain>
    </source>
</reference>
<gene>
    <name evidence="3" type="ORF">GCM10017620_02910</name>
</gene>
<feature type="compositionally biased region" description="Low complexity" evidence="1">
    <location>
        <begin position="87"/>
        <end position="100"/>
    </location>
</feature>
<feature type="signal peptide" evidence="2">
    <location>
        <begin position="1"/>
        <end position="23"/>
    </location>
</feature>